<evidence type="ECO:0000313" key="2">
    <source>
        <dbReference type="EMBL" id="SMC29648.1"/>
    </source>
</evidence>
<sequence>SNSQRTTHYVFEPGSFVPLLQATTSGTIRLPRTPVWEGDYDRDQDPLWQDPPEAKAFEQLHYYHCDHLGTPQELSDQHGNLAWQASYKAWGEAKEVISDAAKKAGIHNPFRFQGQYYDHETGLHYNRHRYYDPVIGRFVSKDPIGLAGGLNIYQYAPNAVQWVDPLGLTGMNATISGPNIPGGSVSGLSTAEGGTGITNEAVQKAYDNVPKEIRKDYHGDCAEAEGLSTLGNLVCAKNIEDLKKYTAGAEGRAFRNDKKGKPHPACPSCGHVYGQLGIADGHCKS</sequence>
<dbReference type="EMBL" id="FWXD01000039">
    <property type="protein sequence ID" value="SMC29648.1"/>
    <property type="molecule type" value="Genomic_DNA"/>
</dbReference>
<dbReference type="PANTHER" id="PTHR32305:SF15">
    <property type="entry name" value="PROTEIN RHSA-RELATED"/>
    <property type="match status" value="1"/>
</dbReference>
<dbReference type="AlphaFoldDB" id="A0A1W1Y1L1"/>
<dbReference type="InterPro" id="IPR050708">
    <property type="entry name" value="T6SS_VgrG/RHS"/>
</dbReference>
<accession>A0A1W1Y1L1</accession>
<dbReference type="STRING" id="1121001.SAMN02745857_03984"/>
<dbReference type="InterPro" id="IPR022385">
    <property type="entry name" value="Rhs_assc_core"/>
</dbReference>
<name>A0A1W1Y1L1_9NEIS</name>
<dbReference type="PRINTS" id="PR00394">
    <property type="entry name" value="RHSPROTEIN"/>
</dbReference>
<feature type="domain" description="RHS protein conserved region" evidence="1">
    <location>
        <begin position="61"/>
        <end position="94"/>
    </location>
</feature>
<dbReference type="InterPro" id="IPR001826">
    <property type="entry name" value="RHS"/>
</dbReference>
<dbReference type="OrthoDB" id="8595607at2"/>
<reference evidence="2 3" key="1">
    <citation type="submission" date="2017-04" db="EMBL/GenBank/DDBJ databases">
        <authorList>
            <person name="Afonso C.L."/>
            <person name="Miller P.J."/>
            <person name="Scott M.A."/>
            <person name="Spackman E."/>
            <person name="Goraichik I."/>
            <person name="Dimitrov K.M."/>
            <person name="Suarez D.L."/>
            <person name="Swayne D.E."/>
        </authorList>
    </citation>
    <scope>NUCLEOTIDE SEQUENCE [LARGE SCALE GENOMIC DNA]</scope>
    <source>
        <strain evidence="2 3">DSM 23236</strain>
    </source>
</reference>
<dbReference type="PANTHER" id="PTHR32305">
    <property type="match status" value="1"/>
</dbReference>
<organism evidence="2 3">
    <name type="scientific">Andreprevotia lacus DSM 23236</name>
    <dbReference type="NCBI Taxonomy" id="1121001"/>
    <lineage>
        <taxon>Bacteria</taxon>
        <taxon>Pseudomonadati</taxon>
        <taxon>Pseudomonadota</taxon>
        <taxon>Betaproteobacteria</taxon>
        <taxon>Neisseriales</taxon>
        <taxon>Chitinibacteraceae</taxon>
        <taxon>Andreprevotia</taxon>
    </lineage>
</organism>
<protein>
    <submittedName>
        <fullName evidence="2">RHS repeat-associated core domain-containing protein</fullName>
    </submittedName>
</protein>
<dbReference type="NCBIfam" id="TIGR03696">
    <property type="entry name" value="Rhs_assc_core"/>
    <property type="match status" value="1"/>
</dbReference>
<evidence type="ECO:0000259" key="1">
    <source>
        <dbReference type="Pfam" id="PF03527"/>
    </source>
</evidence>
<evidence type="ECO:0000313" key="3">
    <source>
        <dbReference type="Proteomes" id="UP000192761"/>
    </source>
</evidence>
<dbReference type="Proteomes" id="UP000192761">
    <property type="component" value="Unassembled WGS sequence"/>
</dbReference>
<dbReference type="RefSeq" id="WP_139799017.1">
    <property type="nucleotide sequence ID" value="NZ_FWXD01000039.1"/>
</dbReference>
<proteinExistence type="predicted"/>
<keyword evidence="3" id="KW-1185">Reference proteome</keyword>
<gene>
    <name evidence="2" type="ORF">SAMN02745857_03984</name>
</gene>
<dbReference type="Gene3D" id="2.180.10.10">
    <property type="entry name" value="RHS repeat-associated core"/>
    <property type="match status" value="1"/>
</dbReference>
<dbReference type="Pfam" id="PF03527">
    <property type="entry name" value="RHS"/>
    <property type="match status" value="1"/>
</dbReference>
<feature type="non-terminal residue" evidence="2">
    <location>
        <position position="1"/>
    </location>
</feature>